<sequence>MDRKLLYLYDYYKFHEKEDGVGKIVLLSQVLPDESNNGFHDLSFKIVEKIDGQNVKSVRDLRQIIKHGKLEYALISLDDGTEIALNRKELPEINERIYKSYKIRFSENGH</sequence>
<evidence type="ECO:0000313" key="5">
    <source>
        <dbReference type="EMBL" id="EMG11558.1"/>
    </source>
</evidence>
<keyword evidence="2" id="KW-0378">Hydrolase</keyword>
<evidence type="ECO:0000256" key="1">
    <source>
        <dbReference type="ARBA" id="ARBA00022670"/>
    </source>
</evidence>
<dbReference type="InterPro" id="IPR046449">
    <property type="entry name" value="DEGP_PDZ_sf"/>
</dbReference>
<keyword evidence="1" id="KW-0645">Protease</keyword>
<dbReference type="AlphaFoldDB" id="M3GXW1"/>
<gene>
    <name evidence="5" type="ORF">LEP1GSC151_0234</name>
</gene>
<dbReference type="EMBL" id="AFME02000159">
    <property type="protein sequence ID" value="EMG11558.1"/>
    <property type="molecule type" value="Genomic_DNA"/>
</dbReference>
<reference evidence="5 6" key="1">
    <citation type="submission" date="2013-02" db="EMBL/GenBank/DDBJ databases">
        <authorList>
            <person name="Harkins D.M."/>
            <person name="Durkin A.S."/>
            <person name="Brinkac L.M."/>
            <person name="Haft D.H."/>
            <person name="Selengut J.D."/>
            <person name="Sanka R."/>
            <person name="DePew J."/>
            <person name="Purushe J."/>
            <person name="Tulsiani S.M."/>
            <person name="Graham G.C."/>
            <person name="Burns M.-A."/>
            <person name="Dohnt M.F."/>
            <person name="Smythe L.D."/>
            <person name="McKay D.B."/>
            <person name="Craig S.B."/>
            <person name="Vinetz J.M."/>
            <person name="Sutton G.G."/>
            <person name="Nierman W.C."/>
            <person name="Fouts D.E."/>
        </authorList>
    </citation>
    <scope>NUCLEOTIDE SEQUENCE [LARGE SCALE GENOMIC DNA]</scope>
    <source>
        <strain evidence="5 6">LT2186</strain>
    </source>
</reference>
<dbReference type="BioCyc" id="LINT1001599:G11K9-4360-MONOMER"/>
<feature type="domain" description="Protease Do-like PDZ" evidence="4">
    <location>
        <begin position="8"/>
        <end position="104"/>
    </location>
</feature>
<organism evidence="5 6">
    <name type="scientific">Leptospira interrogans serovar Grippotyphosa str. LT2186</name>
    <dbReference type="NCBI Taxonomy" id="1001599"/>
    <lineage>
        <taxon>Bacteria</taxon>
        <taxon>Pseudomonadati</taxon>
        <taxon>Spirochaetota</taxon>
        <taxon>Spirochaetia</taxon>
        <taxon>Leptospirales</taxon>
        <taxon>Leptospiraceae</taxon>
        <taxon>Leptospira</taxon>
    </lineage>
</organism>
<dbReference type="Pfam" id="PF17815">
    <property type="entry name" value="PDZ_3"/>
    <property type="match status" value="1"/>
</dbReference>
<keyword evidence="3" id="KW-0720">Serine protease</keyword>
<dbReference type="Proteomes" id="UP000011776">
    <property type="component" value="Unassembled WGS sequence"/>
</dbReference>
<dbReference type="GO" id="GO:0004252">
    <property type="term" value="F:serine-type endopeptidase activity"/>
    <property type="evidence" value="ECO:0007669"/>
    <property type="project" value="TreeGrafter"/>
</dbReference>
<accession>M3GXW1</accession>
<proteinExistence type="predicted"/>
<dbReference type="Gene3D" id="3.20.190.20">
    <property type="match status" value="1"/>
</dbReference>
<evidence type="ECO:0000256" key="3">
    <source>
        <dbReference type="ARBA" id="ARBA00022825"/>
    </source>
</evidence>
<evidence type="ECO:0000256" key="2">
    <source>
        <dbReference type="ARBA" id="ARBA00022801"/>
    </source>
</evidence>
<dbReference type="PANTHER" id="PTHR45980:SF9">
    <property type="entry name" value="PROTEASE DO-LIKE 10, MITOCHONDRIAL-RELATED"/>
    <property type="match status" value="1"/>
</dbReference>
<name>M3GXW1_LEPIR</name>
<protein>
    <recommendedName>
        <fullName evidence="4">Protease Do-like PDZ domain-containing protein</fullName>
    </recommendedName>
</protein>
<dbReference type="InterPro" id="IPR041517">
    <property type="entry name" value="DEGP_PDZ"/>
</dbReference>
<comment type="caution">
    <text evidence="5">The sequence shown here is derived from an EMBL/GenBank/DDBJ whole genome shotgun (WGS) entry which is preliminary data.</text>
</comment>
<dbReference type="GO" id="GO:0006508">
    <property type="term" value="P:proteolysis"/>
    <property type="evidence" value="ECO:0007669"/>
    <property type="project" value="UniProtKB-KW"/>
</dbReference>
<evidence type="ECO:0000259" key="4">
    <source>
        <dbReference type="Pfam" id="PF17815"/>
    </source>
</evidence>
<evidence type="ECO:0000313" key="6">
    <source>
        <dbReference type="Proteomes" id="UP000011776"/>
    </source>
</evidence>
<dbReference type="PANTHER" id="PTHR45980">
    <property type="match status" value="1"/>
</dbReference>